<evidence type="ECO:0000259" key="2">
    <source>
        <dbReference type="PROSITE" id="PS51084"/>
    </source>
</evidence>
<evidence type="ECO:0000313" key="3">
    <source>
        <dbReference type="EMBL" id="MUG68369.1"/>
    </source>
</evidence>
<keyword evidence="4" id="KW-1185">Reference proteome</keyword>
<dbReference type="SUPFAM" id="SSF54197">
    <property type="entry name" value="HIT-like"/>
    <property type="match status" value="1"/>
</dbReference>
<organism evidence="3 4">
    <name type="scientific">Paenibacillus campinasensis</name>
    <dbReference type="NCBI Taxonomy" id="66347"/>
    <lineage>
        <taxon>Bacteria</taxon>
        <taxon>Bacillati</taxon>
        <taxon>Bacillota</taxon>
        <taxon>Bacilli</taxon>
        <taxon>Bacillales</taxon>
        <taxon>Paenibacillaceae</taxon>
        <taxon>Paenibacillus</taxon>
    </lineage>
</organism>
<evidence type="ECO:0000256" key="1">
    <source>
        <dbReference type="PROSITE-ProRule" id="PRU00464"/>
    </source>
</evidence>
<dbReference type="PROSITE" id="PS51084">
    <property type="entry name" value="HIT_2"/>
    <property type="match status" value="1"/>
</dbReference>
<dbReference type="InterPro" id="IPR036265">
    <property type="entry name" value="HIT-like_sf"/>
</dbReference>
<name>A0ABW9T5J0_9BACL</name>
<protein>
    <submittedName>
        <fullName evidence="3">HIT domain-containing protein</fullName>
    </submittedName>
</protein>
<comment type="caution">
    <text evidence="3">The sequence shown here is derived from an EMBL/GenBank/DDBJ whole genome shotgun (WGS) entry which is preliminary data.</text>
</comment>
<dbReference type="Gene3D" id="3.30.428.10">
    <property type="entry name" value="HIT-like"/>
    <property type="match status" value="1"/>
</dbReference>
<reference evidence="3 4" key="1">
    <citation type="submission" date="2019-11" db="EMBL/GenBank/DDBJ databases">
        <title>Draft genome sequences of five Paenibacillus species of dairy origin.</title>
        <authorList>
            <person name="Olajide A.M."/>
            <person name="Chen S."/>
            <person name="Lapointe G."/>
        </authorList>
    </citation>
    <scope>NUCLEOTIDE SEQUENCE [LARGE SCALE GENOMIC DNA]</scope>
    <source>
        <strain evidence="3 4">3CS1</strain>
    </source>
</reference>
<feature type="short sequence motif" description="Histidine triad motif" evidence="1">
    <location>
        <begin position="96"/>
        <end position="100"/>
    </location>
</feature>
<dbReference type="EMBL" id="WOAA01000025">
    <property type="protein sequence ID" value="MUG68369.1"/>
    <property type="molecule type" value="Genomic_DNA"/>
</dbReference>
<dbReference type="InterPro" id="IPR011146">
    <property type="entry name" value="HIT-like"/>
</dbReference>
<evidence type="ECO:0000313" key="4">
    <source>
        <dbReference type="Proteomes" id="UP000435177"/>
    </source>
</evidence>
<dbReference type="RefSeq" id="WP_155618858.1">
    <property type="nucleotide sequence ID" value="NZ_WOAA01000025.1"/>
</dbReference>
<proteinExistence type="predicted"/>
<dbReference type="Pfam" id="PF01230">
    <property type="entry name" value="HIT"/>
    <property type="match status" value="1"/>
</dbReference>
<accession>A0ABW9T5J0</accession>
<gene>
    <name evidence="3" type="ORF">GNP94_20555</name>
</gene>
<sequence>MTNKHNCLICEKHNQQNNDTFLYIGGSWAIYAGPFNSQVEGYLYLEPLRHVEEWQELNEKELQEMALLLPRVEKILKKIVHLERLYVVTISEVVRHLHLHLIPRLKNEETRGVKLIEQATQQKSSINRFDMSTYEKLISYLKNEFESEGNST</sequence>
<dbReference type="Proteomes" id="UP000435177">
    <property type="component" value="Unassembled WGS sequence"/>
</dbReference>
<feature type="domain" description="HIT" evidence="2">
    <location>
        <begin position="41"/>
        <end position="111"/>
    </location>
</feature>